<proteinExistence type="predicted"/>
<organism evidence="2 3">
    <name type="scientific">Clathrospora elynae</name>
    <dbReference type="NCBI Taxonomy" id="706981"/>
    <lineage>
        <taxon>Eukaryota</taxon>
        <taxon>Fungi</taxon>
        <taxon>Dikarya</taxon>
        <taxon>Ascomycota</taxon>
        <taxon>Pezizomycotina</taxon>
        <taxon>Dothideomycetes</taxon>
        <taxon>Pleosporomycetidae</taxon>
        <taxon>Pleosporales</taxon>
        <taxon>Diademaceae</taxon>
        <taxon>Clathrospora</taxon>
    </lineage>
</organism>
<dbReference type="AlphaFoldDB" id="A0A6A5T229"/>
<protein>
    <submittedName>
        <fullName evidence="2">Uncharacterized protein</fullName>
    </submittedName>
</protein>
<dbReference type="Proteomes" id="UP000800038">
    <property type="component" value="Unassembled WGS sequence"/>
</dbReference>
<keyword evidence="3" id="KW-1185">Reference proteome</keyword>
<reference evidence="2" key="1">
    <citation type="journal article" date="2020" name="Stud. Mycol.">
        <title>101 Dothideomycetes genomes: a test case for predicting lifestyles and emergence of pathogens.</title>
        <authorList>
            <person name="Haridas S."/>
            <person name="Albert R."/>
            <person name="Binder M."/>
            <person name="Bloem J."/>
            <person name="Labutti K."/>
            <person name="Salamov A."/>
            <person name="Andreopoulos B."/>
            <person name="Baker S."/>
            <person name="Barry K."/>
            <person name="Bills G."/>
            <person name="Bluhm B."/>
            <person name="Cannon C."/>
            <person name="Castanera R."/>
            <person name="Culley D."/>
            <person name="Daum C."/>
            <person name="Ezra D."/>
            <person name="Gonzalez J."/>
            <person name="Henrissat B."/>
            <person name="Kuo A."/>
            <person name="Liang C."/>
            <person name="Lipzen A."/>
            <person name="Lutzoni F."/>
            <person name="Magnuson J."/>
            <person name="Mondo S."/>
            <person name="Nolan M."/>
            <person name="Ohm R."/>
            <person name="Pangilinan J."/>
            <person name="Park H.-J."/>
            <person name="Ramirez L."/>
            <person name="Alfaro M."/>
            <person name="Sun H."/>
            <person name="Tritt A."/>
            <person name="Yoshinaga Y."/>
            <person name="Zwiers L.-H."/>
            <person name="Turgeon B."/>
            <person name="Goodwin S."/>
            <person name="Spatafora J."/>
            <person name="Crous P."/>
            <person name="Grigoriev I."/>
        </authorList>
    </citation>
    <scope>NUCLEOTIDE SEQUENCE</scope>
    <source>
        <strain evidence="2">CBS 161.51</strain>
    </source>
</reference>
<name>A0A6A5T229_9PLEO</name>
<evidence type="ECO:0000256" key="1">
    <source>
        <dbReference type="SAM" id="MobiDB-lite"/>
    </source>
</evidence>
<sequence length="207" mass="23845">MVRPELRKTKRPMHTPNKGNRIEKPVTRHLTRNQTAKLNAITVNNERGSPLLRLPQEINDMVYGYAIGGGKIRRPKLEHQNSLFNLSRVSRTLYLETNPLPYKLNEFPRAPGDLFDAMINNLDDEKRGAINYMSLDSCTRSLIAKLPNMDKLPNLGLIIIDRLEERHLSSIEEYARRRELKLNYEGQQIIHVLLCSEGKSEEESGED</sequence>
<gene>
    <name evidence="2" type="ORF">EJ02DRAFT_430893</name>
</gene>
<dbReference type="OrthoDB" id="5413827at2759"/>
<accession>A0A6A5T229</accession>
<dbReference type="PANTHER" id="PTHR38790:SF4">
    <property type="entry name" value="2EXR DOMAIN-CONTAINING PROTEIN"/>
    <property type="match status" value="1"/>
</dbReference>
<evidence type="ECO:0000313" key="2">
    <source>
        <dbReference type="EMBL" id="KAF1946288.1"/>
    </source>
</evidence>
<feature type="region of interest" description="Disordered" evidence="1">
    <location>
        <begin position="1"/>
        <end position="22"/>
    </location>
</feature>
<dbReference type="EMBL" id="ML976004">
    <property type="protein sequence ID" value="KAF1946288.1"/>
    <property type="molecule type" value="Genomic_DNA"/>
</dbReference>
<evidence type="ECO:0000313" key="3">
    <source>
        <dbReference type="Proteomes" id="UP000800038"/>
    </source>
</evidence>
<dbReference type="PANTHER" id="PTHR38790">
    <property type="entry name" value="2EXR DOMAIN-CONTAINING PROTEIN-RELATED"/>
    <property type="match status" value="1"/>
</dbReference>